<keyword evidence="2" id="KW-1185">Reference proteome</keyword>
<proteinExistence type="predicted"/>
<feature type="non-terminal residue" evidence="1">
    <location>
        <position position="1"/>
    </location>
</feature>
<gene>
    <name evidence="1" type="ORF">CHS0354_022922</name>
</gene>
<reference evidence="1" key="1">
    <citation type="journal article" date="2021" name="Genome Biol. Evol.">
        <title>A High-Quality Reference Genome for a Parasitic Bivalve with Doubly Uniparental Inheritance (Bivalvia: Unionida).</title>
        <authorList>
            <person name="Smith C.H."/>
        </authorList>
    </citation>
    <scope>NUCLEOTIDE SEQUENCE</scope>
    <source>
        <strain evidence="1">CHS0354</strain>
    </source>
</reference>
<accession>A0AAE0S5D4</accession>
<evidence type="ECO:0000313" key="2">
    <source>
        <dbReference type="Proteomes" id="UP001195483"/>
    </source>
</evidence>
<comment type="caution">
    <text evidence="1">The sequence shown here is derived from an EMBL/GenBank/DDBJ whole genome shotgun (WGS) entry which is preliminary data.</text>
</comment>
<name>A0AAE0S5D4_9BIVA</name>
<organism evidence="1 2">
    <name type="scientific">Potamilus streckersoni</name>
    <dbReference type="NCBI Taxonomy" id="2493646"/>
    <lineage>
        <taxon>Eukaryota</taxon>
        <taxon>Metazoa</taxon>
        <taxon>Spiralia</taxon>
        <taxon>Lophotrochozoa</taxon>
        <taxon>Mollusca</taxon>
        <taxon>Bivalvia</taxon>
        <taxon>Autobranchia</taxon>
        <taxon>Heteroconchia</taxon>
        <taxon>Palaeoheterodonta</taxon>
        <taxon>Unionida</taxon>
        <taxon>Unionoidea</taxon>
        <taxon>Unionidae</taxon>
        <taxon>Ambleminae</taxon>
        <taxon>Lampsilini</taxon>
        <taxon>Potamilus</taxon>
    </lineage>
</organism>
<dbReference type="EMBL" id="JAEAOA010001386">
    <property type="protein sequence ID" value="KAK3585513.1"/>
    <property type="molecule type" value="Genomic_DNA"/>
</dbReference>
<evidence type="ECO:0000313" key="1">
    <source>
        <dbReference type="EMBL" id="KAK3585513.1"/>
    </source>
</evidence>
<protein>
    <submittedName>
        <fullName evidence="1">Uncharacterized protein</fullName>
    </submittedName>
</protein>
<reference evidence="1" key="2">
    <citation type="journal article" date="2021" name="Genome Biol. Evol.">
        <title>Developing a high-quality reference genome for a parasitic bivalve with doubly uniparental inheritance (Bivalvia: Unionida).</title>
        <authorList>
            <person name="Smith C.H."/>
        </authorList>
    </citation>
    <scope>NUCLEOTIDE SEQUENCE</scope>
    <source>
        <strain evidence="1">CHS0354</strain>
        <tissue evidence="1">Mantle</tissue>
    </source>
</reference>
<reference evidence="1" key="3">
    <citation type="submission" date="2023-05" db="EMBL/GenBank/DDBJ databases">
        <authorList>
            <person name="Smith C.H."/>
        </authorList>
    </citation>
    <scope>NUCLEOTIDE SEQUENCE</scope>
    <source>
        <strain evidence="1">CHS0354</strain>
        <tissue evidence="1">Mantle</tissue>
    </source>
</reference>
<dbReference type="AlphaFoldDB" id="A0AAE0S5D4"/>
<dbReference type="Proteomes" id="UP001195483">
    <property type="component" value="Unassembled WGS sequence"/>
</dbReference>
<sequence>ANVGAKMYRQVSVRKLYRQVSMQNCTCEFGGKTVQAQVDGRMYRQVLMQTEQASVDAQLYRQAVFPLRCTTAQPSRKYLTTVSQFRVNVLIANTYELKFCLA</sequence>